<reference evidence="3" key="1">
    <citation type="journal article" date="2014" name="Int. J. Syst. Evol. Microbiol.">
        <title>Complete genome sequence of Corynebacterium casei LMG S-19264T (=DSM 44701T), isolated from a smear-ripened cheese.</title>
        <authorList>
            <consortium name="US DOE Joint Genome Institute (JGI-PGF)"/>
            <person name="Walter F."/>
            <person name="Albersmeier A."/>
            <person name="Kalinowski J."/>
            <person name="Ruckert C."/>
        </authorList>
    </citation>
    <scope>NUCLEOTIDE SEQUENCE</scope>
    <source>
        <strain evidence="3">CCM 7684</strain>
    </source>
</reference>
<feature type="transmembrane region" description="Helical" evidence="1">
    <location>
        <begin position="37"/>
        <end position="62"/>
    </location>
</feature>
<feature type="domain" description="DUF1468" evidence="2">
    <location>
        <begin position="5"/>
        <end position="138"/>
    </location>
</feature>
<comment type="caution">
    <text evidence="3">The sequence shown here is derived from an EMBL/GenBank/DDBJ whole genome shotgun (WGS) entry which is preliminary data.</text>
</comment>
<reference evidence="3" key="2">
    <citation type="submission" date="2020-09" db="EMBL/GenBank/DDBJ databases">
        <authorList>
            <person name="Sun Q."/>
            <person name="Sedlacek I."/>
        </authorList>
    </citation>
    <scope>NUCLEOTIDE SEQUENCE</scope>
    <source>
        <strain evidence="3">CCM 7684</strain>
    </source>
</reference>
<dbReference type="Pfam" id="PF07331">
    <property type="entry name" value="TctB"/>
    <property type="match status" value="1"/>
</dbReference>
<dbReference type="Proteomes" id="UP000602745">
    <property type="component" value="Unassembled WGS sequence"/>
</dbReference>
<dbReference type="RefSeq" id="WP_188408169.1">
    <property type="nucleotide sequence ID" value="NZ_BMCP01000001.1"/>
</dbReference>
<keyword evidence="4" id="KW-1185">Reference proteome</keyword>
<name>A0A8J2VMR2_9RHOB</name>
<sequence>MAARIFGLGVVAIGAVYLALALQLPVHTLNGPGAGFFPLVIAAGLLVTGVATALLPGANLTIEPAFPERALKVAAAFISLMVFCLLLPRLGYIISGVAVMIAMLKLFGASWRLAVPLAIGSAIVTYYLFIALLGLPLPRGSWLP</sequence>
<proteinExistence type="predicted"/>
<feature type="transmembrane region" description="Helical" evidence="1">
    <location>
        <begin position="113"/>
        <end position="135"/>
    </location>
</feature>
<dbReference type="AlphaFoldDB" id="A0A8J2VMR2"/>
<dbReference type="InterPro" id="IPR009936">
    <property type="entry name" value="DUF1468"/>
</dbReference>
<dbReference type="EMBL" id="BMCP01000001">
    <property type="protein sequence ID" value="GGE31250.1"/>
    <property type="molecule type" value="Genomic_DNA"/>
</dbReference>
<evidence type="ECO:0000313" key="4">
    <source>
        <dbReference type="Proteomes" id="UP000602745"/>
    </source>
</evidence>
<evidence type="ECO:0000256" key="1">
    <source>
        <dbReference type="SAM" id="Phobius"/>
    </source>
</evidence>
<accession>A0A8J2VMR2</accession>
<protein>
    <recommendedName>
        <fullName evidence="2">DUF1468 domain-containing protein</fullName>
    </recommendedName>
</protein>
<evidence type="ECO:0000259" key="2">
    <source>
        <dbReference type="Pfam" id="PF07331"/>
    </source>
</evidence>
<keyword evidence="1" id="KW-0812">Transmembrane</keyword>
<evidence type="ECO:0000313" key="3">
    <source>
        <dbReference type="EMBL" id="GGE31250.1"/>
    </source>
</evidence>
<feature type="transmembrane region" description="Helical" evidence="1">
    <location>
        <begin position="74"/>
        <end position="107"/>
    </location>
</feature>
<gene>
    <name evidence="3" type="ORF">GCM10007276_05540</name>
</gene>
<keyword evidence="1" id="KW-1133">Transmembrane helix</keyword>
<keyword evidence="1" id="KW-0472">Membrane</keyword>
<organism evidence="3 4">
    <name type="scientific">Agaricicola taiwanensis</name>
    <dbReference type="NCBI Taxonomy" id="591372"/>
    <lineage>
        <taxon>Bacteria</taxon>
        <taxon>Pseudomonadati</taxon>
        <taxon>Pseudomonadota</taxon>
        <taxon>Alphaproteobacteria</taxon>
        <taxon>Rhodobacterales</taxon>
        <taxon>Paracoccaceae</taxon>
        <taxon>Agaricicola</taxon>
    </lineage>
</organism>